<dbReference type="Pfam" id="PF09578">
    <property type="entry name" value="Spore_YabQ"/>
    <property type="match status" value="1"/>
</dbReference>
<organism evidence="2 3">
    <name type="scientific">Carboxydichorda subterranea</name>
    <dbReference type="NCBI Taxonomy" id="3109565"/>
    <lineage>
        <taxon>Bacteria</taxon>
        <taxon>Bacillati</taxon>
        <taxon>Bacillota</taxon>
        <taxon>Limnochordia</taxon>
        <taxon>Limnochordales</taxon>
        <taxon>Geochordaceae</taxon>
        <taxon>Carboxydichorda</taxon>
    </lineage>
</organism>
<evidence type="ECO:0000256" key="1">
    <source>
        <dbReference type="SAM" id="Phobius"/>
    </source>
</evidence>
<proteinExistence type="predicted"/>
<dbReference type="RefSeq" id="WP_324716282.1">
    <property type="nucleotide sequence ID" value="NZ_CP141615.1"/>
</dbReference>
<keyword evidence="3" id="KW-1185">Reference proteome</keyword>
<reference evidence="2 3" key="1">
    <citation type="journal article" date="2024" name="Front. Microbiol.">
        <title>Novel thermophilic genera Geochorda gen. nov. and Carboxydochorda gen. nov. from the deep terrestrial subsurface reveal the ecophysiological diversity in the class Limnochordia.</title>
        <authorList>
            <person name="Karnachuk O.V."/>
            <person name="Lukina A.P."/>
            <person name="Avakyan M.R."/>
            <person name="Kadnikov V.V."/>
            <person name="Begmatov S."/>
            <person name="Beletsky A.V."/>
            <person name="Vlasova K.G."/>
            <person name="Novikov A.A."/>
            <person name="Shcherbakova V.A."/>
            <person name="Mardanov A.V."/>
            <person name="Ravin N.V."/>
        </authorList>
    </citation>
    <scope>NUCLEOTIDE SEQUENCE [LARGE SCALE GENOMIC DNA]</scope>
    <source>
        <strain evidence="2 3">L945</strain>
    </source>
</reference>
<name>A0ABZ1BWL4_9FIRM</name>
<dbReference type="EMBL" id="CP141615">
    <property type="protein sequence ID" value="WRP17010.1"/>
    <property type="molecule type" value="Genomic_DNA"/>
</dbReference>
<keyword evidence="1" id="KW-0812">Transmembrane</keyword>
<accession>A0ABZ1BWL4</accession>
<keyword evidence="1" id="KW-0472">Membrane</keyword>
<feature type="transmembrane region" description="Helical" evidence="1">
    <location>
        <begin position="41"/>
        <end position="66"/>
    </location>
</feature>
<sequence>MITLLGQMALVGRVALAGVVLGLAWDLYRCFKGMMRFGRRSPALFVLDLVFLAVLGPVAFTLLLVADGAQMRLSTLVGLGTGAVVYFVTLSPLVEQACWSVWAGLGALARRACGAWWGIVRRSRPWGVP</sequence>
<dbReference type="InterPro" id="IPR019074">
    <property type="entry name" value="YabQ"/>
</dbReference>
<feature type="transmembrane region" description="Helical" evidence="1">
    <location>
        <begin position="73"/>
        <end position="93"/>
    </location>
</feature>
<evidence type="ECO:0000313" key="3">
    <source>
        <dbReference type="Proteomes" id="UP001332192"/>
    </source>
</evidence>
<protein>
    <submittedName>
        <fullName evidence="2">Spore cortex biosynthesis protein YabQ</fullName>
    </submittedName>
</protein>
<gene>
    <name evidence="2" type="primary">yabQ</name>
    <name evidence="2" type="ORF">U7230_13115</name>
</gene>
<dbReference type="NCBIfam" id="TIGR02893">
    <property type="entry name" value="spore_yabQ"/>
    <property type="match status" value="1"/>
</dbReference>
<evidence type="ECO:0000313" key="2">
    <source>
        <dbReference type="EMBL" id="WRP17010.1"/>
    </source>
</evidence>
<keyword evidence="1" id="KW-1133">Transmembrane helix</keyword>
<dbReference type="Proteomes" id="UP001332192">
    <property type="component" value="Chromosome"/>
</dbReference>